<dbReference type="CDD" id="cd14014">
    <property type="entry name" value="STKc_PknB_like"/>
    <property type="match status" value="1"/>
</dbReference>
<dbReference type="EMBL" id="CAEZYQ010000062">
    <property type="protein sequence ID" value="CAB4775271.1"/>
    <property type="molecule type" value="Genomic_DNA"/>
</dbReference>
<dbReference type="SMART" id="SM00220">
    <property type="entry name" value="S_TKc"/>
    <property type="match status" value="1"/>
</dbReference>
<dbReference type="PANTHER" id="PTHR43289">
    <property type="entry name" value="MITOGEN-ACTIVATED PROTEIN KINASE KINASE KINASE 20-RELATED"/>
    <property type="match status" value="1"/>
</dbReference>
<feature type="domain" description="Protein kinase" evidence="6">
    <location>
        <begin position="17"/>
        <end position="280"/>
    </location>
</feature>
<dbReference type="Pfam" id="PF00069">
    <property type="entry name" value="Pkinase"/>
    <property type="match status" value="1"/>
</dbReference>
<dbReference type="GO" id="GO:0005524">
    <property type="term" value="F:ATP binding"/>
    <property type="evidence" value="ECO:0007669"/>
    <property type="project" value="UniProtKB-KW"/>
</dbReference>
<feature type="compositionally biased region" description="Low complexity" evidence="5">
    <location>
        <begin position="339"/>
        <end position="359"/>
    </location>
</feature>
<protein>
    <submittedName>
        <fullName evidence="7">Unannotated protein</fullName>
    </submittedName>
</protein>
<gene>
    <name evidence="7" type="ORF">UFOPK2761_03641</name>
</gene>
<feature type="compositionally biased region" description="Low complexity" evidence="5">
    <location>
        <begin position="371"/>
        <end position="387"/>
    </location>
</feature>
<keyword evidence="1" id="KW-0808">Transferase</keyword>
<dbReference type="SUPFAM" id="SSF56112">
    <property type="entry name" value="Protein kinase-like (PK-like)"/>
    <property type="match status" value="1"/>
</dbReference>
<evidence type="ECO:0000259" key="6">
    <source>
        <dbReference type="PROSITE" id="PS50011"/>
    </source>
</evidence>
<keyword evidence="3" id="KW-0418">Kinase</keyword>
<dbReference type="PROSITE" id="PS00108">
    <property type="entry name" value="PROTEIN_KINASE_ST"/>
    <property type="match status" value="1"/>
</dbReference>
<sequence length="661" mass="67630">MGSGVVPTIGEVYAGRYRVLRRLGEGGMGTVFEALDTTLDRRIALKVVSPALVDRDAYRERFAREAALLARVRSRHIVHIHEYGQVEDTVYLTTELFPDGDLRNRLALRGALDRREALSVAAQLCEALGDAHDVGVVHRDVKPANVLLWERSGRLLAYLCDFGIAVDGSADGTGLTRTGGIVGSPAYMAPERHLGADADERGDLYSLGCVLWAALTGNAPYSGTDFQVITSHVQDAVPRLGTGTPLDERIDALLQRAMDKDPARRFASVQAMGEEVASILRDLDAGRLGPVPPAPGPPGGTGAGGVPTGTGTGTDGGGATRMVPGPVRPATPAPPPPAASSLPPAAPAAPSGAAESPSGDLADHGTVIRPGAAAAAAAGSGSSTTVPPTAPPVTPGAPSGAPGADDGAERGGRRSLLLVAVAVLALVLVGGLAALGLAGGEDGEPLADPDPSTSGSPTAAGSAEAGSPPAGARPVVAAEPAYRSVRFEVAVEVDGEPVEDVPLEVDTGAGWRSVQPGILAVPTTRGGERACAQVRVVGSAGDGVRRCARSQPPTVSLVREQRPCSRTIDGTVFPCTYYAVRVAGLAPGTTPRAEVLPVGARPWCEDPAIGPQFCRRVEIGPEGRGVIDRYFAILTDSGTARLRVDGVTSAPVRLFCGEPCA</sequence>
<accession>A0A6J6VRV8</accession>
<keyword evidence="2" id="KW-0547">Nucleotide-binding</keyword>
<dbReference type="InterPro" id="IPR008271">
    <property type="entry name" value="Ser/Thr_kinase_AS"/>
</dbReference>
<evidence type="ECO:0000256" key="5">
    <source>
        <dbReference type="SAM" id="MobiDB-lite"/>
    </source>
</evidence>
<feature type="region of interest" description="Disordered" evidence="5">
    <location>
        <begin position="443"/>
        <end position="473"/>
    </location>
</feature>
<evidence type="ECO:0000313" key="7">
    <source>
        <dbReference type="EMBL" id="CAB4775271.1"/>
    </source>
</evidence>
<dbReference type="GO" id="GO:0004674">
    <property type="term" value="F:protein serine/threonine kinase activity"/>
    <property type="evidence" value="ECO:0007669"/>
    <property type="project" value="TreeGrafter"/>
</dbReference>
<evidence type="ECO:0000256" key="3">
    <source>
        <dbReference type="ARBA" id="ARBA00022777"/>
    </source>
</evidence>
<dbReference type="PROSITE" id="PS00107">
    <property type="entry name" value="PROTEIN_KINASE_ATP"/>
    <property type="match status" value="1"/>
</dbReference>
<reference evidence="7" key="1">
    <citation type="submission" date="2020-05" db="EMBL/GenBank/DDBJ databases">
        <authorList>
            <person name="Chiriac C."/>
            <person name="Salcher M."/>
            <person name="Ghai R."/>
            <person name="Kavagutti S V."/>
        </authorList>
    </citation>
    <scope>NUCLEOTIDE SEQUENCE</scope>
</reference>
<dbReference type="Gene3D" id="1.10.510.10">
    <property type="entry name" value="Transferase(Phosphotransferase) domain 1"/>
    <property type="match status" value="1"/>
</dbReference>
<dbReference type="InterPro" id="IPR000719">
    <property type="entry name" value="Prot_kinase_dom"/>
</dbReference>
<proteinExistence type="predicted"/>
<dbReference type="PANTHER" id="PTHR43289:SF6">
    <property type="entry name" value="SERINE_THREONINE-PROTEIN KINASE NEKL-3"/>
    <property type="match status" value="1"/>
</dbReference>
<dbReference type="AlphaFoldDB" id="A0A6J6VRV8"/>
<name>A0A6J6VRV8_9ZZZZ</name>
<organism evidence="7">
    <name type="scientific">freshwater metagenome</name>
    <dbReference type="NCBI Taxonomy" id="449393"/>
    <lineage>
        <taxon>unclassified sequences</taxon>
        <taxon>metagenomes</taxon>
        <taxon>ecological metagenomes</taxon>
    </lineage>
</organism>
<evidence type="ECO:0000256" key="1">
    <source>
        <dbReference type="ARBA" id="ARBA00022679"/>
    </source>
</evidence>
<dbReference type="Gene3D" id="3.30.200.20">
    <property type="entry name" value="Phosphorylase Kinase, domain 1"/>
    <property type="match status" value="1"/>
</dbReference>
<feature type="region of interest" description="Disordered" evidence="5">
    <location>
        <begin position="284"/>
        <end position="410"/>
    </location>
</feature>
<feature type="compositionally biased region" description="Gly residues" evidence="5">
    <location>
        <begin position="299"/>
        <end position="319"/>
    </location>
</feature>
<feature type="compositionally biased region" description="Low complexity" evidence="5">
    <location>
        <begin position="451"/>
        <end position="472"/>
    </location>
</feature>
<evidence type="ECO:0000256" key="2">
    <source>
        <dbReference type="ARBA" id="ARBA00022741"/>
    </source>
</evidence>
<feature type="compositionally biased region" description="Low complexity" evidence="5">
    <location>
        <begin position="396"/>
        <end position="405"/>
    </location>
</feature>
<dbReference type="InterPro" id="IPR017441">
    <property type="entry name" value="Protein_kinase_ATP_BS"/>
</dbReference>
<evidence type="ECO:0000256" key="4">
    <source>
        <dbReference type="ARBA" id="ARBA00022840"/>
    </source>
</evidence>
<dbReference type="PROSITE" id="PS50011">
    <property type="entry name" value="PROTEIN_KINASE_DOM"/>
    <property type="match status" value="1"/>
</dbReference>
<keyword evidence="4" id="KW-0067">ATP-binding</keyword>
<feature type="compositionally biased region" description="Pro residues" evidence="5">
    <location>
        <begin position="326"/>
        <end position="338"/>
    </location>
</feature>
<dbReference type="InterPro" id="IPR011009">
    <property type="entry name" value="Kinase-like_dom_sf"/>
</dbReference>